<dbReference type="AlphaFoldDB" id="A0A1H4TED5"/>
<evidence type="ECO:0000313" key="1">
    <source>
        <dbReference type="EMBL" id="SEC54835.1"/>
    </source>
</evidence>
<dbReference type="NCBIfam" id="NF047843">
    <property type="entry name" value="MST_Rv0443"/>
    <property type="match status" value="1"/>
</dbReference>
<protein>
    <recommendedName>
        <fullName evidence="3">DinB superfamily protein</fullName>
    </recommendedName>
</protein>
<evidence type="ECO:0008006" key="3">
    <source>
        <dbReference type="Google" id="ProtNLM"/>
    </source>
</evidence>
<organism evidence="1 2">
    <name type="scientific">Paramicrobacterium humi</name>
    <dbReference type="NCBI Taxonomy" id="640635"/>
    <lineage>
        <taxon>Bacteria</taxon>
        <taxon>Bacillati</taxon>
        <taxon>Actinomycetota</taxon>
        <taxon>Actinomycetes</taxon>
        <taxon>Micrococcales</taxon>
        <taxon>Microbacteriaceae</taxon>
        <taxon>Paramicrobacterium</taxon>
    </lineage>
</organism>
<reference evidence="1 2" key="1">
    <citation type="submission" date="2016-10" db="EMBL/GenBank/DDBJ databases">
        <authorList>
            <person name="de Groot N.N."/>
        </authorList>
    </citation>
    <scope>NUCLEOTIDE SEQUENCE [LARGE SCALE GENOMIC DNA]</scope>
    <source>
        <strain evidence="1 2">DSM 21799</strain>
    </source>
</reference>
<accession>A0A1H4TED5</accession>
<dbReference type="Proteomes" id="UP000199183">
    <property type="component" value="Unassembled WGS sequence"/>
</dbReference>
<keyword evidence="2" id="KW-1185">Reference proteome</keyword>
<dbReference type="RefSeq" id="WP_091187695.1">
    <property type="nucleotide sequence ID" value="NZ_FNRY01000002.1"/>
</dbReference>
<gene>
    <name evidence="1" type="ORF">SAMN04489806_3188</name>
</gene>
<dbReference type="InterPro" id="IPR034660">
    <property type="entry name" value="DinB/YfiT-like"/>
</dbReference>
<dbReference type="Gene3D" id="1.20.120.450">
    <property type="entry name" value="dinb family like domain"/>
    <property type="match status" value="1"/>
</dbReference>
<dbReference type="STRING" id="640635.SAMN04489806_3188"/>
<dbReference type="EMBL" id="FNRY01000002">
    <property type="protein sequence ID" value="SEC54835.1"/>
    <property type="molecule type" value="Genomic_DNA"/>
</dbReference>
<sequence length="170" mass="19376">MEPRDLLVEAFTRIQQHVHRAVADLAPEDLGYRADPDANSIAWLIWHLSRVQDDHVSELAGIEQRWTAAGWFDRFHLPFDERATGYGQSRDEVARLGDLTADLLTGYFDEVHEATLAFVRSITADQLDRVVDRRWDPPVTMGVRLVSVIDDDIQHAGQAMFVRGLVERRG</sequence>
<dbReference type="SUPFAM" id="SSF109854">
    <property type="entry name" value="DinB/YfiT-like putative metalloenzymes"/>
    <property type="match status" value="1"/>
</dbReference>
<proteinExistence type="predicted"/>
<dbReference type="InterPro" id="IPR007061">
    <property type="entry name" value="MST-like"/>
</dbReference>
<evidence type="ECO:0000313" key="2">
    <source>
        <dbReference type="Proteomes" id="UP000199183"/>
    </source>
</evidence>
<name>A0A1H4TED5_9MICO</name>
<dbReference type="Pfam" id="PF04978">
    <property type="entry name" value="MST"/>
    <property type="match status" value="1"/>
</dbReference>
<dbReference type="OrthoDB" id="2363925at2"/>